<dbReference type="Pfam" id="PF00172">
    <property type="entry name" value="Zn_clus"/>
    <property type="match status" value="1"/>
</dbReference>
<dbReference type="SMART" id="SM00066">
    <property type="entry name" value="GAL4"/>
    <property type="match status" value="1"/>
</dbReference>
<comment type="caution">
    <text evidence="5">The sequence shown here is derived from an EMBL/GenBank/DDBJ whole genome shotgun (WGS) entry which is preliminary data.</text>
</comment>
<name>A0A8H7TQD5_BIOOC</name>
<proteinExistence type="predicted"/>
<dbReference type="InterPro" id="IPR036864">
    <property type="entry name" value="Zn2-C6_fun-type_DNA-bd_sf"/>
</dbReference>
<reference evidence="5" key="1">
    <citation type="submission" date="2020-10" db="EMBL/GenBank/DDBJ databases">
        <title>High-Quality Genome Resource of Clonostachys rosea strain S41 by Oxford Nanopore Long-Read Sequencing.</title>
        <authorList>
            <person name="Wang H."/>
        </authorList>
    </citation>
    <scope>NUCLEOTIDE SEQUENCE</scope>
    <source>
        <strain evidence="5">S41</strain>
    </source>
</reference>
<dbReference type="PROSITE" id="PS00463">
    <property type="entry name" value="ZN2_CY6_FUNGAL_1"/>
    <property type="match status" value="1"/>
</dbReference>
<feature type="region of interest" description="Disordered" evidence="3">
    <location>
        <begin position="82"/>
        <end position="150"/>
    </location>
</feature>
<evidence type="ECO:0000256" key="2">
    <source>
        <dbReference type="ARBA" id="ARBA00023242"/>
    </source>
</evidence>
<feature type="compositionally biased region" description="Basic and acidic residues" evidence="3">
    <location>
        <begin position="118"/>
        <end position="128"/>
    </location>
</feature>
<evidence type="ECO:0000256" key="1">
    <source>
        <dbReference type="ARBA" id="ARBA00022723"/>
    </source>
</evidence>
<dbReference type="EMBL" id="JADCTT010000003">
    <property type="protein sequence ID" value="KAF9755744.1"/>
    <property type="molecule type" value="Genomic_DNA"/>
</dbReference>
<evidence type="ECO:0000313" key="6">
    <source>
        <dbReference type="Proteomes" id="UP000616885"/>
    </source>
</evidence>
<dbReference type="PANTHER" id="PTHR46910:SF32">
    <property type="entry name" value="TRANSCRIPTION FACTOR DOMAIN-CONTAINING PROTEIN-RELATED"/>
    <property type="match status" value="1"/>
</dbReference>
<evidence type="ECO:0000259" key="4">
    <source>
        <dbReference type="PROSITE" id="PS50048"/>
    </source>
</evidence>
<dbReference type="CDD" id="cd00067">
    <property type="entry name" value="GAL4"/>
    <property type="match status" value="1"/>
</dbReference>
<protein>
    <recommendedName>
        <fullName evidence="4">Zn(2)-C6 fungal-type domain-containing protein</fullName>
    </recommendedName>
</protein>
<dbReference type="PROSITE" id="PS50048">
    <property type="entry name" value="ZN2_CY6_FUNGAL_2"/>
    <property type="match status" value="1"/>
</dbReference>
<dbReference type="InterPro" id="IPR050987">
    <property type="entry name" value="AtrR-like"/>
</dbReference>
<feature type="compositionally biased region" description="Low complexity" evidence="3">
    <location>
        <begin position="138"/>
        <end position="150"/>
    </location>
</feature>
<dbReference type="SUPFAM" id="SSF57701">
    <property type="entry name" value="Zn2/Cys6 DNA-binding domain"/>
    <property type="match status" value="1"/>
</dbReference>
<dbReference type="Gene3D" id="4.10.240.10">
    <property type="entry name" value="Zn(2)-C6 fungal-type DNA-binding domain"/>
    <property type="match status" value="1"/>
</dbReference>
<sequence>MDSSTTPPRRVAKRSTYACSRCRRQKIKCSGLQPCDNCAQRRLTCTFDKRDNKVMVTQGYLADLQHKIARLESLEALVARHAPTQNENSEVTCRPPDGDVITARTSGDGPQSESSPRPSDRGSEEPRRHPSIAHTHTHTTAEPPDLTNPLTNTPSQYMAASNGTAFYLGTSSNWGFSRRVLNVAHEHVCQAALPTDALLFDGCAYDLGWDGSRSSQSLQGLVVPAVDHAIYLINAVKFHCDQLFHMFDEEEFMSNLHRFYSLPSEARANESSLWYIHFLVILAFGKSLVQQKGAGSRPPGVHFFVRALQLLPDATALGREPVISTEILCCMAWYYQALDFRHAAHNFIGQAKSTAMNHGMHTDMPVNELGKQLVERCRKIWWTVYILDRQMTSLMGLPQSTRDEGVHCQLPSYSGASRRTAALGMHIRFARIIADVSRAVYGTNGSINKKFVISTKNVLESIAAVADDLQSSFPLHADVSFVGISRIAAHLHLQYYQCIVLATRPLLYCCLLKRFEAPLEADALMASAKVRNPLQMCVESAQQILNILESLREQGLLETFIPLDLDSLSVSTIVILMARAVDIRLLENHPPWVDKANAILEDIVGSGNRIAMYRKAEMQKLDELLGDFLDTQHAAQFGTHPSMILPQPLGRGTVPDPIAPGLSFAPLDDASMYGEDSKDKTQPDEWNSQQIMAVASSMESDDADWLSFFRYGLWYWLVARKLVMAFVPCLD</sequence>
<evidence type="ECO:0000313" key="5">
    <source>
        <dbReference type="EMBL" id="KAF9755744.1"/>
    </source>
</evidence>
<keyword evidence="2" id="KW-0539">Nucleus</keyword>
<keyword evidence="1" id="KW-0479">Metal-binding</keyword>
<dbReference type="PANTHER" id="PTHR46910">
    <property type="entry name" value="TRANSCRIPTION FACTOR PDR1"/>
    <property type="match status" value="1"/>
</dbReference>
<dbReference type="GO" id="GO:0003677">
    <property type="term" value="F:DNA binding"/>
    <property type="evidence" value="ECO:0007669"/>
    <property type="project" value="InterPro"/>
</dbReference>
<dbReference type="Proteomes" id="UP000616885">
    <property type="component" value="Unassembled WGS sequence"/>
</dbReference>
<accession>A0A8H7TQD5</accession>
<organism evidence="5 6">
    <name type="scientific">Bionectria ochroleuca</name>
    <name type="common">Gliocladium roseum</name>
    <dbReference type="NCBI Taxonomy" id="29856"/>
    <lineage>
        <taxon>Eukaryota</taxon>
        <taxon>Fungi</taxon>
        <taxon>Dikarya</taxon>
        <taxon>Ascomycota</taxon>
        <taxon>Pezizomycotina</taxon>
        <taxon>Sordariomycetes</taxon>
        <taxon>Hypocreomycetidae</taxon>
        <taxon>Hypocreales</taxon>
        <taxon>Bionectriaceae</taxon>
        <taxon>Clonostachys</taxon>
    </lineage>
</organism>
<feature type="domain" description="Zn(2)-C6 fungal-type" evidence="4">
    <location>
        <begin position="18"/>
        <end position="47"/>
    </location>
</feature>
<dbReference type="GO" id="GO:0008270">
    <property type="term" value="F:zinc ion binding"/>
    <property type="evidence" value="ECO:0007669"/>
    <property type="project" value="InterPro"/>
</dbReference>
<dbReference type="InterPro" id="IPR001138">
    <property type="entry name" value="Zn2Cys6_DnaBD"/>
</dbReference>
<feature type="compositionally biased region" description="Polar residues" evidence="3">
    <location>
        <begin position="103"/>
        <end position="117"/>
    </location>
</feature>
<dbReference type="AlphaFoldDB" id="A0A8H7TQD5"/>
<gene>
    <name evidence="5" type="ORF">IM811_011185</name>
</gene>
<evidence type="ECO:0000256" key="3">
    <source>
        <dbReference type="SAM" id="MobiDB-lite"/>
    </source>
</evidence>
<dbReference type="GO" id="GO:0006351">
    <property type="term" value="P:DNA-templated transcription"/>
    <property type="evidence" value="ECO:0007669"/>
    <property type="project" value="InterPro"/>
</dbReference>
<dbReference type="InterPro" id="IPR007219">
    <property type="entry name" value="XnlR_reg_dom"/>
</dbReference>
<dbReference type="Pfam" id="PF04082">
    <property type="entry name" value="Fungal_trans"/>
    <property type="match status" value="1"/>
</dbReference>
<dbReference type="GO" id="GO:0000981">
    <property type="term" value="F:DNA-binding transcription factor activity, RNA polymerase II-specific"/>
    <property type="evidence" value="ECO:0007669"/>
    <property type="project" value="InterPro"/>
</dbReference>
<dbReference type="CDD" id="cd12148">
    <property type="entry name" value="fungal_TF_MHR"/>
    <property type="match status" value="1"/>
</dbReference>
<dbReference type="SMART" id="SM00906">
    <property type="entry name" value="Fungal_trans"/>
    <property type="match status" value="1"/>
</dbReference>